<dbReference type="OrthoDB" id="3541354at2"/>
<dbReference type="AlphaFoldDB" id="A0A1I0LQ50"/>
<dbReference type="EMBL" id="FOHX01000021">
    <property type="protein sequence ID" value="SEU43260.1"/>
    <property type="molecule type" value="Genomic_DNA"/>
</dbReference>
<evidence type="ECO:0000313" key="2">
    <source>
        <dbReference type="Proteomes" id="UP000199361"/>
    </source>
</evidence>
<gene>
    <name evidence="1" type="ORF">SAMN05421811_12182</name>
</gene>
<dbReference type="RefSeq" id="WP_091092711.1">
    <property type="nucleotide sequence ID" value="NZ_FOHX01000021.1"/>
</dbReference>
<sequence length="96" mass="11075">MIRWDEFADYHGPHDERPKPGHIVLTWHVPGNRTSRVRVVAHTCECRGIVYELCHVAGQGFVRRTDRIQGEVRETGWTSTTLALDTFHRILLGQAR</sequence>
<protein>
    <submittedName>
        <fullName evidence="1">Uncharacterized protein</fullName>
    </submittedName>
</protein>
<dbReference type="STRING" id="568860.SAMN05421811_12182"/>
<reference evidence="1 2" key="1">
    <citation type="submission" date="2016-10" db="EMBL/GenBank/DDBJ databases">
        <authorList>
            <person name="de Groot N.N."/>
        </authorList>
    </citation>
    <scope>NUCLEOTIDE SEQUENCE [LARGE SCALE GENOMIC DNA]</scope>
    <source>
        <strain evidence="1 2">CGMCC 4.5598</strain>
    </source>
</reference>
<accession>A0A1I0LQ50</accession>
<organism evidence="1 2">
    <name type="scientific">Nonomuraea wenchangensis</name>
    <dbReference type="NCBI Taxonomy" id="568860"/>
    <lineage>
        <taxon>Bacteria</taxon>
        <taxon>Bacillati</taxon>
        <taxon>Actinomycetota</taxon>
        <taxon>Actinomycetes</taxon>
        <taxon>Streptosporangiales</taxon>
        <taxon>Streptosporangiaceae</taxon>
        <taxon>Nonomuraea</taxon>
    </lineage>
</organism>
<dbReference type="Proteomes" id="UP000199361">
    <property type="component" value="Unassembled WGS sequence"/>
</dbReference>
<name>A0A1I0LQ50_9ACTN</name>
<proteinExistence type="predicted"/>
<evidence type="ECO:0000313" key="1">
    <source>
        <dbReference type="EMBL" id="SEU43260.1"/>
    </source>
</evidence>
<keyword evidence="2" id="KW-1185">Reference proteome</keyword>